<dbReference type="EMBL" id="JAFVMF010000020">
    <property type="protein sequence ID" value="MBO1361331.1"/>
    <property type="molecule type" value="Genomic_DNA"/>
</dbReference>
<name>A0ABS3LZJ1_9PROT</name>
<accession>A0ABS3LZJ1</accession>
<comment type="caution">
    <text evidence="1">The sequence shown here is derived from an EMBL/GenBank/DDBJ whole genome shotgun (WGS) entry which is preliminary data.</text>
</comment>
<gene>
    <name evidence="1" type="ORF">J2D73_16205</name>
</gene>
<evidence type="ECO:0000313" key="2">
    <source>
        <dbReference type="Proteomes" id="UP000664771"/>
    </source>
</evidence>
<dbReference type="RefSeq" id="WP_207882950.1">
    <property type="nucleotide sequence ID" value="NZ_JAFVMF010000020.1"/>
</dbReference>
<proteinExistence type="predicted"/>
<organism evidence="1 2">
    <name type="scientific">Acetobacter sacchari</name>
    <dbReference type="NCBI Taxonomy" id="2661687"/>
    <lineage>
        <taxon>Bacteria</taxon>
        <taxon>Pseudomonadati</taxon>
        <taxon>Pseudomonadota</taxon>
        <taxon>Alphaproteobacteria</taxon>
        <taxon>Acetobacterales</taxon>
        <taxon>Acetobacteraceae</taxon>
        <taxon>Acetobacter</taxon>
    </lineage>
</organism>
<evidence type="ECO:0000313" key="1">
    <source>
        <dbReference type="EMBL" id="MBO1361331.1"/>
    </source>
</evidence>
<reference evidence="1 2" key="1">
    <citation type="submission" date="2021-03" db="EMBL/GenBank/DDBJ databases">
        <title>The complete genome sequence of Acetobacter sacchari TBRC 11175.</title>
        <authorList>
            <person name="Charoenyingcharoen P."/>
            <person name="Yukphan P."/>
        </authorList>
    </citation>
    <scope>NUCLEOTIDE SEQUENCE [LARGE SCALE GENOMIC DNA]</scope>
    <source>
        <strain evidence="1 2">TBRC 11175</strain>
    </source>
</reference>
<sequence length="71" mass="7730">MQTSTIVEVDGVFVGAAVRRFDAEAPRFYATHDSVRALHDEISPDIATLTARVAHQFRRARSLGCGSAGRN</sequence>
<protein>
    <submittedName>
        <fullName evidence="1">Uncharacterized protein</fullName>
    </submittedName>
</protein>
<keyword evidence="2" id="KW-1185">Reference proteome</keyword>
<dbReference type="Proteomes" id="UP000664771">
    <property type="component" value="Unassembled WGS sequence"/>
</dbReference>